<gene>
    <name evidence="2" type="ORF">B0H17DRAFT_1085001</name>
</gene>
<organism evidence="2 3">
    <name type="scientific">Mycena rosella</name>
    <name type="common">Pink bonnet</name>
    <name type="synonym">Agaricus rosellus</name>
    <dbReference type="NCBI Taxonomy" id="1033263"/>
    <lineage>
        <taxon>Eukaryota</taxon>
        <taxon>Fungi</taxon>
        <taxon>Dikarya</taxon>
        <taxon>Basidiomycota</taxon>
        <taxon>Agaricomycotina</taxon>
        <taxon>Agaricomycetes</taxon>
        <taxon>Agaricomycetidae</taxon>
        <taxon>Agaricales</taxon>
        <taxon>Marasmiineae</taxon>
        <taxon>Mycenaceae</taxon>
        <taxon>Mycena</taxon>
    </lineage>
</organism>
<dbReference type="EMBL" id="JARKIE010000173">
    <property type="protein sequence ID" value="KAJ7671710.1"/>
    <property type="molecule type" value="Genomic_DNA"/>
</dbReference>
<name>A0AAD7G8Z1_MYCRO</name>
<dbReference type="AlphaFoldDB" id="A0AAD7G8Z1"/>
<comment type="caution">
    <text evidence="2">The sequence shown here is derived from an EMBL/GenBank/DDBJ whole genome shotgun (WGS) entry which is preliminary data.</text>
</comment>
<feature type="region of interest" description="Disordered" evidence="1">
    <location>
        <begin position="67"/>
        <end position="86"/>
    </location>
</feature>
<dbReference type="Proteomes" id="UP001221757">
    <property type="component" value="Unassembled WGS sequence"/>
</dbReference>
<feature type="compositionally biased region" description="Pro residues" evidence="1">
    <location>
        <begin position="70"/>
        <end position="86"/>
    </location>
</feature>
<protein>
    <submittedName>
        <fullName evidence="2">Uncharacterized protein</fullName>
    </submittedName>
</protein>
<evidence type="ECO:0000313" key="3">
    <source>
        <dbReference type="Proteomes" id="UP001221757"/>
    </source>
</evidence>
<evidence type="ECO:0000313" key="2">
    <source>
        <dbReference type="EMBL" id="KAJ7671710.1"/>
    </source>
</evidence>
<reference evidence="2" key="1">
    <citation type="submission" date="2023-03" db="EMBL/GenBank/DDBJ databases">
        <title>Massive genome expansion in bonnet fungi (Mycena s.s.) driven by repeated elements and novel gene families across ecological guilds.</title>
        <authorList>
            <consortium name="Lawrence Berkeley National Laboratory"/>
            <person name="Harder C.B."/>
            <person name="Miyauchi S."/>
            <person name="Viragh M."/>
            <person name="Kuo A."/>
            <person name="Thoen E."/>
            <person name="Andreopoulos B."/>
            <person name="Lu D."/>
            <person name="Skrede I."/>
            <person name="Drula E."/>
            <person name="Henrissat B."/>
            <person name="Morin E."/>
            <person name="Kohler A."/>
            <person name="Barry K."/>
            <person name="LaButti K."/>
            <person name="Morin E."/>
            <person name="Salamov A."/>
            <person name="Lipzen A."/>
            <person name="Mereny Z."/>
            <person name="Hegedus B."/>
            <person name="Baldrian P."/>
            <person name="Stursova M."/>
            <person name="Weitz H."/>
            <person name="Taylor A."/>
            <person name="Grigoriev I.V."/>
            <person name="Nagy L.G."/>
            <person name="Martin F."/>
            <person name="Kauserud H."/>
        </authorList>
    </citation>
    <scope>NUCLEOTIDE SEQUENCE</scope>
    <source>
        <strain evidence="2">CBHHK067</strain>
    </source>
</reference>
<proteinExistence type="predicted"/>
<feature type="region of interest" description="Disordered" evidence="1">
    <location>
        <begin position="1"/>
        <end position="27"/>
    </location>
</feature>
<sequence>MYARSLLTPIANGAPAASRPSPSHQPSTRTILVIPAAVALHRPSSCPVPQLIDIRIRATAFADDVIDTPTPAPAPRPWPPSCLPYI</sequence>
<keyword evidence="3" id="KW-1185">Reference proteome</keyword>
<evidence type="ECO:0000256" key="1">
    <source>
        <dbReference type="SAM" id="MobiDB-lite"/>
    </source>
</evidence>
<accession>A0AAD7G8Z1</accession>